<evidence type="ECO:0000256" key="1">
    <source>
        <dbReference type="SAM" id="MobiDB-lite"/>
    </source>
</evidence>
<organism evidence="2">
    <name type="scientific">Magallana gigas</name>
    <name type="common">Pacific oyster</name>
    <name type="synonym">Crassostrea gigas</name>
    <dbReference type="NCBI Taxonomy" id="29159"/>
    <lineage>
        <taxon>Eukaryota</taxon>
        <taxon>Metazoa</taxon>
        <taxon>Spiralia</taxon>
        <taxon>Lophotrochozoa</taxon>
        <taxon>Mollusca</taxon>
        <taxon>Bivalvia</taxon>
        <taxon>Autobranchia</taxon>
        <taxon>Pteriomorphia</taxon>
        <taxon>Ostreida</taxon>
        <taxon>Ostreoidea</taxon>
        <taxon>Ostreidae</taxon>
        <taxon>Magallana</taxon>
    </lineage>
</organism>
<dbReference type="InParanoid" id="K1QMN3"/>
<proteinExistence type="predicted"/>
<sequence length="136" mass="15100">KGHKIQYNFNTDIQESLDSISWAIGYGKVDYAKEVIKEAGQKIKERNKYIRIADSSSGGCETVNQYVTNPVASDSDDESKTYKAENRALKKRKTDSSRLGTGRDSKLNLLLLHQIVFELCCISSCCSLCSTCCTTA</sequence>
<feature type="non-terminal residue" evidence="2">
    <location>
        <position position="1"/>
    </location>
</feature>
<accession>K1QMN3</accession>
<protein>
    <submittedName>
        <fullName evidence="2">Uncharacterized protein</fullName>
    </submittedName>
</protein>
<dbReference type="EMBL" id="JH818408">
    <property type="protein sequence ID" value="EKC35118.1"/>
    <property type="molecule type" value="Genomic_DNA"/>
</dbReference>
<dbReference type="AlphaFoldDB" id="K1QMN3"/>
<dbReference type="HOGENOM" id="CLU_1880552_0_0_1"/>
<gene>
    <name evidence="2" type="ORF">CGI_10009917</name>
</gene>
<feature type="region of interest" description="Disordered" evidence="1">
    <location>
        <begin position="70"/>
        <end position="100"/>
    </location>
</feature>
<evidence type="ECO:0000313" key="2">
    <source>
        <dbReference type="EMBL" id="EKC35118.1"/>
    </source>
</evidence>
<feature type="compositionally biased region" description="Basic and acidic residues" evidence="1">
    <location>
        <begin position="78"/>
        <end position="88"/>
    </location>
</feature>
<name>K1QMN3_MAGGI</name>
<reference evidence="2" key="1">
    <citation type="journal article" date="2012" name="Nature">
        <title>The oyster genome reveals stress adaptation and complexity of shell formation.</title>
        <authorList>
            <person name="Zhang G."/>
            <person name="Fang X."/>
            <person name="Guo X."/>
            <person name="Li L."/>
            <person name="Luo R."/>
            <person name="Xu F."/>
            <person name="Yang P."/>
            <person name="Zhang L."/>
            <person name="Wang X."/>
            <person name="Qi H."/>
            <person name="Xiong Z."/>
            <person name="Que H."/>
            <person name="Xie Y."/>
            <person name="Holland P.W."/>
            <person name="Paps J."/>
            <person name="Zhu Y."/>
            <person name="Wu F."/>
            <person name="Chen Y."/>
            <person name="Wang J."/>
            <person name="Peng C."/>
            <person name="Meng J."/>
            <person name="Yang L."/>
            <person name="Liu J."/>
            <person name="Wen B."/>
            <person name="Zhang N."/>
            <person name="Huang Z."/>
            <person name="Zhu Q."/>
            <person name="Feng Y."/>
            <person name="Mount A."/>
            <person name="Hedgecock D."/>
            <person name="Xu Z."/>
            <person name="Liu Y."/>
            <person name="Domazet-Loso T."/>
            <person name="Du Y."/>
            <person name="Sun X."/>
            <person name="Zhang S."/>
            <person name="Liu B."/>
            <person name="Cheng P."/>
            <person name="Jiang X."/>
            <person name="Li J."/>
            <person name="Fan D."/>
            <person name="Wang W."/>
            <person name="Fu W."/>
            <person name="Wang T."/>
            <person name="Wang B."/>
            <person name="Zhang J."/>
            <person name="Peng Z."/>
            <person name="Li Y."/>
            <person name="Li N."/>
            <person name="Wang J."/>
            <person name="Chen M."/>
            <person name="He Y."/>
            <person name="Tan F."/>
            <person name="Song X."/>
            <person name="Zheng Q."/>
            <person name="Huang R."/>
            <person name="Yang H."/>
            <person name="Du X."/>
            <person name="Chen L."/>
            <person name="Yang M."/>
            <person name="Gaffney P.M."/>
            <person name="Wang S."/>
            <person name="Luo L."/>
            <person name="She Z."/>
            <person name="Ming Y."/>
            <person name="Huang W."/>
            <person name="Zhang S."/>
            <person name="Huang B."/>
            <person name="Zhang Y."/>
            <person name="Qu T."/>
            <person name="Ni P."/>
            <person name="Miao G."/>
            <person name="Wang J."/>
            <person name="Wang Q."/>
            <person name="Steinberg C.E."/>
            <person name="Wang H."/>
            <person name="Li N."/>
            <person name="Qian L."/>
            <person name="Zhang G."/>
            <person name="Li Y."/>
            <person name="Yang H."/>
            <person name="Liu X."/>
            <person name="Wang J."/>
            <person name="Yin Y."/>
            <person name="Wang J."/>
        </authorList>
    </citation>
    <scope>NUCLEOTIDE SEQUENCE [LARGE SCALE GENOMIC DNA]</scope>
    <source>
        <strain evidence="2">05x7-T-G4-1.051#20</strain>
    </source>
</reference>